<evidence type="ECO:0000259" key="2">
    <source>
        <dbReference type="PROSITE" id="PS50405"/>
    </source>
</evidence>
<dbReference type="SUPFAM" id="SSF47616">
    <property type="entry name" value="GST C-terminal domain-like"/>
    <property type="match status" value="1"/>
</dbReference>
<comment type="caution">
    <text evidence="3">The sequence shown here is derived from an EMBL/GenBank/DDBJ whole genome shotgun (WGS) entry which is preliminary data.</text>
</comment>
<name>A0A6A5B2A9_APHAT</name>
<evidence type="ECO:0000259" key="1">
    <source>
        <dbReference type="PROSITE" id="PS50404"/>
    </source>
</evidence>
<feature type="domain" description="GST C-terminal" evidence="2">
    <location>
        <begin position="77"/>
        <end position="198"/>
    </location>
</feature>
<proteinExistence type="predicted"/>
<dbReference type="AlphaFoldDB" id="A0A6A5B2A9"/>
<dbReference type="PANTHER" id="PTHR11571">
    <property type="entry name" value="GLUTATHIONE S-TRANSFERASE"/>
    <property type="match status" value="1"/>
</dbReference>
<dbReference type="Pfam" id="PF14497">
    <property type="entry name" value="GST_C_3"/>
    <property type="match status" value="1"/>
</dbReference>
<dbReference type="InterPro" id="IPR004046">
    <property type="entry name" value="GST_C"/>
</dbReference>
<reference evidence="3 4" key="1">
    <citation type="submission" date="2019-06" db="EMBL/GenBank/DDBJ databases">
        <title>Genomics analysis of Aphanomyces spp. identifies a new class of oomycete effector associated with host adaptation.</title>
        <authorList>
            <person name="Gaulin E."/>
        </authorList>
    </citation>
    <scope>NUCLEOTIDE SEQUENCE [LARGE SCALE GENOMIC DNA]</scope>
    <source>
        <strain evidence="3 4">E</strain>
    </source>
</reference>
<dbReference type="PROSITE" id="PS50404">
    <property type="entry name" value="GST_NTER"/>
    <property type="match status" value="1"/>
</dbReference>
<sequence>MAPSTASLHLSYFAIPGRAELTCLLLAYGNIDFRDTQYTFEEYGSVKSALTLPFGQLPTLQAIARYAAKRVGLYPDDPFVSLEADSIVNTIVELYDATYPVEFAEKDEVMKRTTQETLNHDVFPRTLERLEQRAQGPYFAGPTITFADVFLLDLAENHVGSFPGQLKLNLAAYPKLGAIVATLHASHELKAHYAKKSE</sequence>
<dbReference type="CDD" id="cd03039">
    <property type="entry name" value="GST_N_Sigma_like"/>
    <property type="match status" value="1"/>
</dbReference>
<dbReference type="InterPro" id="IPR004045">
    <property type="entry name" value="Glutathione_S-Trfase_N"/>
</dbReference>
<dbReference type="InterPro" id="IPR050213">
    <property type="entry name" value="GST_superfamily"/>
</dbReference>
<dbReference type="Gene3D" id="3.40.30.10">
    <property type="entry name" value="Glutaredoxin"/>
    <property type="match status" value="1"/>
</dbReference>
<dbReference type="Gene3D" id="1.20.1050.10">
    <property type="match status" value="1"/>
</dbReference>
<dbReference type="GO" id="GO:0004364">
    <property type="term" value="F:glutathione transferase activity"/>
    <property type="evidence" value="ECO:0007669"/>
    <property type="project" value="TreeGrafter"/>
</dbReference>
<dbReference type="SUPFAM" id="SSF52833">
    <property type="entry name" value="Thioredoxin-like"/>
    <property type="match status" value="1"/>
</dbReference>
<dbReference type="PROSITE" id="PS50405">
    <property type="entry name" value="GST_CTER"/>
    <property type="match status" value="1"/>
</dbReference>
<dbReference type="VEuPathDB" id="FungiDB:H257_07867"/>
<accession>A0A6A5B2A9</accession>
<protein>
    <recommendedName>
        <fullName evidence="5">GST C-terminal domain-containing protein</fullName>
    </recommendedName>
</protein>
<dbReference type="Proteomes" id="UP000469452">
    <property type="component" value="Unassembled WGS sequence"/>
</dbReference>
<dbReference type="PANTHER" id="PTHR11571:SF252">
    <property type="entry name" value="GLUTATHIONE S-TRANSFERASE"/>
    <property type="match status" value="1"/>
</dbReference>
<dbReference type="EMBL" id="VJMI01000156">
    <property type="protein sequence ID" value="KAF0776223.1"/>
    <property type="molecule type" value="Genomic_DNA"/>
</dbReference>
<evidence type="ECO:0008006" key="5">
    <source>
        <dbReference type="Google" id="ProtNLM"/>
    </source>
</evidence>
<feature type="domain" description="GST N-terminal" evidence="1">
    <location>
        <begin position="6"/>
        <end position="99"/>
    </location>
</feature>
<dbReference type="InterPro" id="IPR010987">
    <property type="entry name" value="Glutathione-S-Trfase_C-like"/>
</dbReference>
<dbReference type="InterPro" id="IPR036249">
    <property type="entry name" value="Thioredoxin-like_sf"/>
</dbReference>
<organism evidence="3 4">
    <name type="scientific">Aphanomyces astaci</name>
    <name type="common">Crayfish plague agent</name>
    <dbReference type="NCBI Taxonomy" id="112090"/>
    <lineage>
        <taxon>Eukaryota</taxon>
        <taxon>Sar</taxon>
        <taxon>Stramenopiles</taxon>
        <taxon>Oomycota</taxon>
        <taxon>Saprolegniomycetes</taxon>
        <taxon>Saprolegniales</taxon>
        <taxon>Verrucalvaceae</taxon>
        <taxon>Aphanomyces</taxon>
    </lineage>
</organism>
<evidence type="ECO:0000313" key="3">
    <source>
        <dbReference type="EMBL" id="KAF0776223.1"/>
    </source>
</evidence>
<gene>
    <name evidence="3" type="ORF">AaE_000078</name>
</gene>
<dbReference type="InterPro" id="IPR036282">
    <property type="entry name" value="Glutathione-S-Trfase_C_sf"/>
</dbReference>
<dbReference type="GO" id="GO:0006749">
    <property type="term" value="P:glutathione metabolic process"/>
    <property type="evidence" value="ECO:0007669"/>
    <property type="project" value="TreeGrafter"/>
</dbReference>
<evidence type="ECO:0000313" key="4">
    <source>
        <dbReference type="Proteomes" id="UP000469452"/>
    </source>
</evidence>